<dbReference type="EMBL" id="QHJQ01000004">
    <property type="protein sequence ID" value="PXA04354.1"/>
    <property type="molecule type" value="Genomic_DNA"/>
</dbReference>
<dbReference type="AlphaFoldDB" id="A0A317ZFJ9"/>
<evidence type="ECO:0000259" key="1">
    <source>
        <dbReference type="Pfam" id="PF23343"/>
    </source>
</evidence>
<comment type="caution">
    <text evidence="2">The sequence shown here is derived from an EMBL/GenBank/DDBJ whole genome shotgun (WGS) entry which is preliminary data.</text>
</comment>
<gene>
    <name evidence="2" type="ORF">DDZ13_07425</name>
</gene>
<organism evidence="2 3">
    <name type="scientific">Coraliomargarita sinensis</name>
    <dbReference type="NCBI Taxonomy" id="2174842"/>
    <lineage>
        <taxon>Bacteria</taxon>
        <taxon>Pseudomonadati</taxon>
        <taxon>Verrucomicrobiota</taxon>
        <taxon>Opitutia</taxon>
        <taxon>Puniceicoccales</taxon>
        <taxon>Coraliomargaritaceae</taxon>
        <taxon>Coraliomargarita</taxon>
    </lineage>
</organism>
<proteinExistence type="predicted"/>
<sequence length="277" mass="32882">MSLTYLKPYVPASWFHPLGIHKVLKRFWHRLPNVAGCLFVTFTIDREAMRALGYGPSEAFDLTRDRIRRIFYLLRKGVEWNGIIYRIPEAYCTKVEFHADEEGWPHFHCIWLTRRFIPAELLAHLWSYGRTNVKRITNDDFHYLLKYVCKSSRVPEWVQDRERMRIFQPSKGFLISEDKPAKEESVPTGKKRPVSTIRERLHKWSCTATIVTEDENEPFDRVRQVSLYKPFQEIFDRLVYAAAVAGRYLGSGKIQINRKEQLYPWLTYQNQHVSLPD</sequence>
<reference evidence="2 3" key="1">
    <citation type="submission" date="2018-05" db="EMBL/GenBank/DDBJ databases">
        <title>Coraliomargarita sinensis sp. nov., isolated from a marine solar saltern.</title>
        <authorList>
            <person name="Zhou L.Y."/>
        </authorList>
    </citation>
    <scope>NUCLEOTIDE SEQUENCE [LARGE SCALE GENOMIC DNA]</scope>
    <source>
        <strain evidence="2 3">WN38</strain>
    </source>
</reference>
<dbReference type="Proteomes" id="UP000247099">
    <property type="component" value="Unassembled WGS sequence"/>
</dbReference>
<evidence type="ECO:0000313" key="3">
    <source>
        <dbReference type="Proteomes" id="UP000247099"/>
    </source>
</evidence>
<protein>
    <recommendedName>
        <fullName evidence="1">Replication-associated protein ORF2/G2P domain-containing protein</fullName>
    </recommendedName>
</protein>
<keyword evidence="3" id="KW-1185">Reference proteome</keyword>
<name>A0A317ZFJ9_9BACT</name>
<dbReference type="InterPro" id="IPR056906">
    <property type="entry name" value="ORF2/G2P_dom"/>
</dbReference>
<dbReference type="InParanoid" id="A0A317ZFJ9"/>
<feature type="domain" description="Replication-associated protein ORF2/G2P" evidence="1">
    <location>
        <begin position="38"/>
        <end position="151"/>
    </location>
</feature>
<evidence type="ECO:0000313" key="2">
    <source>
        <dbReference type="EMBL" id="PXA04354.1"/>
    </source>
</evidence>
<dbReference type="Pfam" id="PF23343">
    <property type="entry name" value="REP_ORF2-G2P"/>
    <property type="match status" value="1"/>
</dbReference>
<accession>A0A317ZFJ9</accession>